<dbReference type="PANTHER" id="PTHR23514:SF13">
    <property type="entry name" value="INNER MEMBRANE PROTEIN YBJJ"/>
    <property type="match status" value="1"/>
</dbReference>
<dbReference type="InterPro" id="IPR036259">
    <property type="entry name" value="MFS_trans_sf"/>
</dbReference>
<feature type="transmembrane region" description="Helical" evidence="6">
    <location>
        <begin position="50"/>
        <end position="68"/>
    </location>
</feature>
<dbReference type="EMBL" id="BAABAB010000056">
    <property type="protein sequence ID" value="GAA3643096.1"/>
    <property type="molecule type" value="Genomic_DNA"/>
</dbReference>
<comment type="subcellular location">
    <subcellularLocation>
        <location evidence="1">Membrane</location>
        <topology evidence="1">Multi-pass membrane protein</topology>
    </subcellularLocation>
</comment>
<evidence type="ECO:0000256" key="1">
    <source>
        <dbReference type="ARBA" id="ARBA00004141"/>
    </source>
</evidence>
<dbReference type="InterPro" id="IPR051788">
    <property type="entry name" value="MFS_Transporter"/>
</dbReference>
<keyword evidence="4 6" id="KW-0472">Membrane</keyword>
<keyword evidence="8" id="KW-1185">Reference proteome</keyword>
<gene>
    <name evidence="7" type="ORF">GCM10022236_52180</name>
</gene>
<feature type="transmembrane region" description="Helical" evidence="6">
    <location>
        <begin position="168"/>
        <end position="188"/>
    </location>
</feature>
<dbReference type="Pfam" id="PF07690">
    <property type="entry name" value="MFS_1"/>
    <property type="match status" value="1"/>
</dbReference>
<feature type="transmembrane region" description="Helical" evidence="6">
    <location>
        <begin position="75"/>
        <end position="95"/>
    </location>
</feature>
<name>A0ABP7AYQ3_9ACTN</name>
<organism evidence="7 8">
    <name type="scientific">Microlunatus ginsengisoli</name>
    <dbReference type="NCBI Taxonomy" id="363863"/>
    <lineage>
        <taxon>Bacteria</taxon>
        <taxon>Bacillati</taxon>
        <taxon>Actinomycetota</taxon>
        <taxon>Actinomycetes</taxon>
        <taxon>Propionibacteriales</taxon>
        <taxon>Propionibacteriaceae</taxon>
        <taxon>Microlunatus</taxon>
    </lineage>
</organism>
<reference evidence="8" key="1">
    <citation type="journal article" date="2019" name="Int. J. Syst. Evol. Microbiol.">
        <title>The Global Catalogue of Microorganisms (GCM) 10K type strain sequencing project: providing services to taxonomists for standard genome sequencing and annotation.</title>
        <authorList>
            <consortium name="The Broad Institute Genomics Platform"/>
            <consortium name="The Broad Institute Genome Sequencing Center for Infectious Disease"/>
            <person name="Wu L."/>
            <person name="Ma J."/>
        </authorList>
    </citation>
    <scope>NUCLEOTIDE SEQUENCE [LARGE SCALE GENOMIC DNA]</scope>
    <source>
        <strain evidence="8">JCM 16929</strain>
    </source>
</reference>
<feature type="transmembrane region" description="Helical" evidence="6">
    <location>
        <begin position="229"/>
        <end position="247"/>
    </location>
</feature>
<comment type="caution">
    <text evidence="7">The sequence shown here is derived from an EMBL/GenBank/DDBJ whole genome shotgun (WGS) entry which is preliminary data.</text>
</comment>
<evidence type="ECO:0000256" key="6">
    <source>
        <dbReference type="SAM" id="Phobius"/>
    </source>
</evidence>
<sequence>MTDTSVARRRISRDVAATLVVFAANGAVAGTWFSRIPAVRDQLHADLRTLGFVLLCFAIGSMLSMPFAGRLIQRFSARPVCLVGTIGGGLFMSMLPLQRPTVAFAAVLLLTGACYGIWNVTMNVHGAGVEAQFGRAVMPAFHGAGSGGIILGTAGGALLAAAGVGLGLHFWIVVPLLTGTVVVATAFWTKGDAAGAGTTPVETASTVERDAGPMQPRTGPRRGRRSSTLTMPVLLIGLLAFCCAMAQGATSDWLAIHAHDDKGFTEALAAAVLTTYAVAEMIGRFTGGRVIDRIGRVWTVRICGLLAAVGVAVTIILPGAAVYLGAALWGLGLSVVLPLTVTAASDVGGAEAPRTVATVWTMAWSAFLIGAPAMGLLAHRISLGSALWVIVGLALAVSLLARSLAPRGESGEQSIGETRTATPGAGS</sequence>
<dbReference type="CDD" id="cd17393">
    <property type="entry name" value="MFS_MosC_like"/>
    <property type="match status" value="1"/>
</dbReference>
<dbReference type="SUPFAM" id="SSF103473">
    <property type="entry name" value="MFS general substrate transporter"/>
    <property type="match status" value="1"/>
</dbReference>
<evidence type="ECO:0000313" key="8">
    <source>
        <dbReference type="Proteomes" id="UP001501490"/>
    </source>
</evidence>
<dbReference type="Gene3D" id="1.20.1250.20">
    <property type="entry name" value="MFS general substrate transporter like domains"/>
    <property type="match status" value="2"/>
</dbReference>
<feature type="transmembrane region" description="Helical" evidence="6">
    <location>
        <begin position="298"/>
        <end position="317"/>
    </location>
</feature>
<feature type="transmembrane region" description="Helical" evidence="6">
    <location>
        <begin position="141"/>
        <end position="162"/>
    </location>
</feature>
<dbReference type="Proteomes" id="UP001501490">
    <property type="component" value="Unassembled WGS sequence"/>
</dbReference>
<dbReference type="RefSeq" id="WP_344810052.1">
    <property type="nucleotide sequence ID" value="NZ_BAABAB010000056.1"/>
</dbReference>
<evidence type="ECO:0000256" key="5">
    <source>
        <dbReference type="SAM" id="MobiDB-lite"/>
    </source>
</evidence>
<evidence type="ECO:0000256" key="4">
    <source>
        <dbReference type="ARBA" id="ARBA00023136"/>
    </source>
</evidence>
<feature type="region of interest" description="Disordered" evidence="5">
    <location>
        <begin position="196"/>
        <end position="225"/>
    </location>
</feature>
<keyword evidence="2 6" id="KW-0812">Transmembrane</keyword>
<feature type="transmembrane region" description="Helical" evidence="6">
    <location>
        <begin position="267"/>
        <end position="286"/>
    </location>
</feature>
<feature type="transmembrane region" description="Helical" evidence="6">
    <location>
        <begin position="323"/>
        <end position="344"/>
    </location>
</feature>
<dbReference type="InterPro" id="IPR011701">
    <property type="entry name" value="MFS"/>
</dbReference>
<dbReference type="PANTHER" id="PTHR23514">
    <property type="entry name" value="BYPASS OF STOP CODON PROTEIN 6"/>
    <property type="match status" value="1"/>
</dbReference>
<evidence type="ECO:0000256" key="3">
    <source>
        <dbReference type="ARBA" id="ARBA00022989"/>
    </source>
</evidence>
<protein>
    <submittedName>
        <fullName evidence="7">MFS transporter</fullName>
    </submittedName>
</protein>
<evidence type="ECO:0000313" key="7">
    <source>
        <dbReference type="EMBL" id="GAA3643096.1"/>
    </source>
</evidence>
<evidence type="ECO:0000256" key="2">
    <source>
        <dbReference type="ARBA" id="ARBA00022692"/>
    </source>
</evidence>
<proteinExistence type="predicted"/>
<keyword evidence="3 6" id="KW-1133">Transmembrane helix</keyword>
<feature type="transmembrane region" description="Helical" evidence="6">
    <location>
        <begin position="101"/>
        <end position="120"/>
    </location>
</feature>
<accession>A0ABP7AYQ3</accession>
<feature type="transmembrane region" description="Helical" evidence="6">
    <location>
        <begin position="356"/>
        <end position="375"/>
    </location>
</feature>
<feature type="transmembrane region" description="Helical" evidence="6">
    <location>
        <begin position="381"/>
        <end position="401"/>
    </location>
</feature>